<comment type="caution">
    <text evidence="2">The sequence shown here is derived from an EMBL/GenBank/DDBJ whole genome shotgun (WGS) entry which is preliminary data.</text>
</comment>
<sequence length="81" mass="9163">MAAGKPIVVADVIGKEAWLKPEENCLLYESRNSEDLAEKISILLNDKELYANMCKNNRELAKPFEWNAIVQNSGILEDIQN</sequence>
<name>A0A3M9L565_9EURY</name>
<feature type="domain" description="Glycosyl transferase family 1" evidence="1">
    <location>
        <begin position="1"/>
        <end position="59"/>
    </location>
</feature>
<reference evidence="2 3" key="1">
    <citation type="submission" date="2018-10" db="EMBL/GenBank/DDBJ databases">
        <title>Cultivation of a novel Methanohalophilus strain from Kebrit Deep of the Red Sea and a genomic comparison of members of the genus Methanohalophilus.</title>
        <authorList>
            <person name="Guan Y."/>
            <person name="Ngugi D.K."/>
            <person name="Stingl U."/>
        </authorList>
    </citation>
    <scope>NUCLEOTIDE SEQUENCE [LARGE SCALE GENOMIC DNA]</scope>
    <source>
        <strain evidence="2 3">DSM 3094</strain>
    </source>
</reference>
<evidence type="ECO:0000313" key="2">
    <source>
        <dbReference type="EMBL" id="RNI08440.1"/>
    </source>
</evidence>
<accession>A0A3M9L565</accession>
<keyword evidence="2" id="KW-0808">Transferase</keyword>
<organism evidence="2 3">
    <name type="scientific">Methanohalophilus halophilus</name>
    <dbReference type="NCBI Taxonomy" id="2177"/>
    <lineage>
        <taxon>Archaea</taxon>
        <taxon>Methanobacteriati</taxon>
        <taxon>Methanobacteriota</taxon>
        <taxon>Stenosarchaea group</taxon>
        <taxon>Methanomicrobia</taxon>
        <taxon>Methanosarcinales</taxon>
        <taxon>Methanosarcinaceae</taxon>
        <taxon>Methanohalophilus</taxon>
    </lineage>
</organism>
<dbReference type="GeneID" id="30582706"/>
<dbReference type="EMBL" id="RJJG01000005">
    <property type="protein sequence ID" value="RNI08440.1"/>
    <property type="molecule type" value="Genomic_DNA"/>
</dbReference>
<dbReference type="AlphaFoldDB" id="A0A3M9L565"/>
<protein>
    <submittedName>
        <fullName evidence="2">Glycosyltransferase</fullName>
    </submittedName>
</protein>
<dbReference type="GO" id="GO:0016757">
    <property type="term" value="F:glycosyltransferase activity"/>
    <property type="evidence" value="ECO:0007669"/>
    <property type="project" value="InterPro"/>
</dbReference>
<dbReference type="Pfam" id="PF00534">
    <property type="entry name" value="Glycos_transf_1"/>
    <property type="match status" value="1"/>
</dbReference>
<evidence type="ECO:0000313" key="3">
    <source>
        <dbReference type="Proteomes" id="UP000267921"/>
    </source>
</evidence>
<dbReference type="SUPFAM" id="SSF53756">
    <property type="entry name" value="UDP-Glycosyltransferase/glycogen phosphorylase"/>
    <property type="match status" value="1"/>
</dbReference>
<dbReference type="Proteomes" id="UP000267921">
    <property type="component" value="Unassembled WGS sequence"/>
</dbReference>
<evidence type="ECO:0000259" key="1">
    <source>
        <dbReference type="Pfam" id="PF00534"/>
    </source>
</evidence>
<dbReference type="RefSeq" id="WP_083433010.1">
    <property type="nucleotide sequence ID" value="NZ_CP017921.1"/>
</dbReference>
<dbReference type="Gene3D" id="3.40.50.2000">
    <property type="entry name" value="Glycogen Phosphorylase B"/>
    <property type="match status" value="1"/>
</dbReference>
<gene>
    <name evidence="2" type="ORF">EFE40_07825</name>
</gene>
<proteinExistence type="predicted"/>
<dbReference type="InterPro" id="IPR001296">
    <property type="entry name" value="Glyco_trans_1"/>
</dbReference>